<sequence length="88" mass="9707">MLSATSLLAVCPPSFFFSTFQRMLMNDTGPDSKTSEAVGTIRGVATEDQNMTHRNVHASEEHPRYEIENNKTHKRSAISEANILGPGE</sequence>
<dbReference type="RefSeq" id="XP_022402177.1">
    <property type="nucleotide sequence ID" value="XM_022546247.1"/>
</dbReference>
<dbReference type="Proteomes" id="UP000184300">
    <property type="component" value="Unassembled WGS sequence"/>
</dbReference>
<evidence type="ECO:0000259" key="1">
    <source>
        <dbReference type="Pfam" id="PF11160"/>
    </source>
</evidence>
<feature type="domain" description="Hypervirulence associated protein TUDOR" evidence="1">
    <location>
        <begin position="35"/>
        <end position="83"/>
    </location>
</feature>
<organism evidence="2 3">
    <name type="scientific">Aspergillus glaucus CBS 516.65</name>
    <dbReference type="NCBI Taxonomy" id="1160497"/>
    <lineage>
        <taxon>Eukaryota</taxon>
        <taxon>Fungi</taxon>
        <taxon>Dikarya</taxon>
        <taxon>Ascomycota</taxon>
        <taxon>Pezizomycotina</taxon>
        <taxon>Eurotiomycetes</taxon>
        <taxon>Eurotiomycetidae</taxon>
        <taxon>Eurotiales</taxon>
        <taxon>Aspergillaceae</taxon>
        <taxon>Aspergillus</taxon>
        <taxon>Aspergillus subgen. Aspergillus</taxon>
    </lineage>
</organism>
<reference evidence="3" key="1">
    <citation type="journal article" date="2017" name="Genome Biol.">
        <title>Comparative genomics reveals high biological diversity and specific adaptations in the industrially and medically important fungal genus Aspergillus.</title>
        <authorList>
            <person name="de Vries R.P."/>
            <person name="Riley R."/>
            <person name="Wiebenga A."/>
            <person name="Aguilar-Osorio G."/>
            <person name="Amillis S."/>
            <person name="Uchima C.A."/>
            <person name="Anderluh G."/>
            <person name="Asadollahi M."/>
            <person name="Askin M."/>
            <person name="Barry K."/>
            <person name="Battaglia E."/>
            <person name="Bayram O."/>
            <person name="Benocci T."/>
            <person name="Braus-Stromeyer S.A."/>
            <person name="Caldana C."/>
            <person name="Canovas D."/>
            <person name="Cerqueira G.C."/>
            <person name="Chen F."/>
            <person name="Chen W."/>
            <person name="Choi C."/>
            <person name="Clum A."/>
            <person name="Dos Santos R.A."/>
            <person name="Damasio A.R."/>
            <person name="Diallinas G."/>
            <person name="Emri T."/>
            <person name="Fekete E."/>
            <person name="Flipphi M."/>
            <person name="Freyberg S."/>
            <person name="Gallo A."/>
            <person name="Gournas C."/>
            <person name="Habgood R."/>
            <person name="Hainaut M."/>
            <person name="Harispe M.L."/>
            <person name="Henrissat B."/>
            <person name="Hilden K.S."/>
            <person name="Hope R."/>
            <person name="Hossain A."/>
            <person name="Karabika E."/>
            <person name="Karaffa L."/>
            <person name="Karanyi Z."/>
            <person name="Krasevec N."/>
            <person name="Kuo A."/>
            <person name="Kusch H."/>
            <person name="LaButti K."/>
            <person name="Lagendijk E.L."/>
            <person name="Lapidus A."/>
            <person name="Levasseur A."/>
            <person name="Lindquist E."/>
            <person name="Lipzen A."/>
            <person name="Logrieco A.F."/>
            <person name="MacCabe A."/>
            <person name="Maekelae M.R."/>
            <person name="Malavazi I."/>
            <person name="Melin P."/>
            <person name="Meyer V."/>
            <person name="Mielnichuk N."/>
            <person name="Miskei M."/>
            <person name="Molnar A.P."/>
            <person name="Mule G."/>
            <person name="Ngan C.Y."/>
            <person name="Orejas M."/>
            <person name="Orosz E."/>
            <person name="Ouedraogo J.P."/>
            <person name="Overkamp K.M."/>
            <person name="Park H.-S."/>
            <person name="Perrone G."/>
            <person name="Piumi F."/>
            <person name="Punt P.J."/>
            <person name="Ram A.F."/>
            <person name="Ramon A."/>
            <person name="Rauscher S."/>
            <person name="Record E."/>
            <person name="Riano-Pachon D.M."/>
            <person name="Robert V."/>
            <person name="Roehrig J."/>
            <person name="Ruller R."/>
            <person name="Salamov A."/>
            <person name="Salih N.S."/>
            <person name="Samson R.A."/>
            <person name="Sandor E."/>
            <person name="Sanguinetti M."/>
            <person name="Schuetze T."/>
            <person name="Sepcic K."/>
            <person name="Shelest E."/>
            <person name="Sherlock G."/>
            <person name="Sophianopoulou V."/>
            <person name="Squina F.M."/>
            <person name="Sun H."/>
            <person name="Susca A."/>
            <person name="Todd R.B."/>
            <person name="Tsang A."/>
            <person name="Unkles S.E."/>
            <person name="van de Wiele N."/>
            <person name="van Rossen-Uffink D."/>
            <person name="Oliveira J.V."/>
            <person name="Vesth T.C."/>
            <person name="Visser J."/>
            <person name="Yu J.-H."/>
            <person name="Zhou M."/>
            <person name="Andersen M.R."/>
            <person name="Archer D.B."/>
            <person name="Baker S.E."/>
            <person name="Benoit I."/>
            <person name="Brakhage A.A."/>
            <person name="Braus G.H."/>
            <person name="Fischer R."/>
            <person name="Frisvad J.C."/>
            <person name="Goldman G.H."/>
            <person name="Houbraken J."/>
            <person name="Oakley B."/>
            <person name="Pocsi I."/>
            <person name="Scazzocchio C."/>
            <person name="Seiboth B."/>
            <person name="vanKuyk P.A."/>
            <person name="Wortman J."/>
            <person name="Dyer P.S."/>
            <person name="Grigoriev I.V."/>
        </authorList>
    </citation>
    <scope>NUCLEOTIDE SEQUENCE [LARGE SCALE GENOMIC DNA]</scope>
    <source>
        <strain evidence="3">CBS 516.65</strain>
    </source>
</reference>
<protein>
    <recommendedName>
        <fullName evidence="1">Hypervirulence associated protein TUDOR domain-containing protein</fullName>
    </recommendedName>
</protein>
<gene>
    <name evidence="2" type="ORF">ASPGLDRAFT_45443</name>
</gene>
<evidence type="ECO:0000313" key="3">
    <source>
        <dbReference type="Proteomes" id="UP000184300"/>
    </source>
</evidence>
<dbReference type="InterPro" id="IPR021331">
    <property type="entry name" value="Hva1_TUDOR"/>
</dbReference>
<accession>A0A1L9VNK0</accession>
<dbReference type="VEuPathDB" id="FungiDB:ASPGLDRAFT_45443"/>
<dbReference type="OrthoDB" id="10052172at2759"/>
<name>A0A1L9VNK0_ASPGL</name>
<dbReference type="GeneID" id="34462508"/>
<keyword evidence="3" id="KW-1185">Reference proteome</keyword>
<evidence type="ECO:0000313" key="2">
    <source>
        <dbReference type="EMBL" id="OJJ85479.1"/>
    </source>
</evidence>
<dbReference type="Pfam" id="PF11160">
    <property type="entry name" value="Hva1_TUDOR"/>
    <property type="match status" value="1"/>
</dbReference>
<proteinExistence type="predicted"/>
<dbReference type="AlphaFoldDB" id="A0A1L9VNK0"/>
<dbReference type="EMBL" id="KV878894">
    <property type="protein sequence ID" value="OJJ85479.1"/>
    <property type="molecule type" value="Genomic_DNA"/>
</dbReference>